<evidence type="ECO:0000256" key="1">
    <source>
        <dbReference type="ARBA" id="ARBA00006547"/>
    </source>
</evidence>
<dbReference type="PRINTS" id="PR01543">
    <property type="entry name" value="ANATRNSFRASE"/>
</dbReference>
<dbReference type="Pfam" id="PF00797">
    <property type="entry name" value="Acetyltransf_2"/>
    <property type="match status" value="1"/>
</dbReference>
<organism evidence="2">
    <name type="scientific">marine metagenome</name>
    <dbReference type="NCBI Taxonomy" id="408172"/>
    <lineage>
        <taxon>unclassified sequences</taxon>
        <taxon>metagenomes</taxon>
        <taxon>ecological metagenomes</taxon>
    </lineage>
</organism>
<proteinExistence type="inferred from homology"/>
<protein>
    <recommendedName>
        <fullName evidence="3">Arylamine N-acetyltransferase</fullName>
    </recommendedName>
</protein>
<dbReference type="InterPro" id="IPR001447">
    <property type="entry name" value="Arylamine_N-AcTrfase"/>
</dbReference>
<dbReference type="EMBL" id="UINC01083970">
    <property type="protein sequence ID" value="SVC30181.1"/>
    <property type="molecule type" value="Genomic_DNA"/>
</dbReference>
<dbReference type="Gene3D" id="3.30.2140.10">
    <property type="entry name" value="Arylamine N-acetyltransferase"/>
    <property type="match status" value="1"/>
</dbReference>
<dbReference type="InterPro" id="IPR038765">
    <property type="entry name" value="Papain-like_cys_pep_sf"/>
</dbReference>
<dbReference type="SUPFAM" id="SSF54001">
    <property type="entry name" value="Cysteine proteinases"/>
    <property type="match status" value="1"/>
</dbReference>
<accession>A0A382L5M9</accession>
<dbReference type="PANTHER" id="PTHR11786">
    <property type="entry name" value="N-HYDROXYARYLAMINE O-ACETYLTRANSFERASE"/>
    <property type="match status" value="1"/>
</dbReference>
<evidence type="ECO:0008006" key="3">
    <source>
        <dbReference type="Google" id="ProtNLM"/>
    </source>
</evidence>
<sequence>MHATENHSAYGPVYRNPERGDIFDGSSSATPEAHIDVTTYLNRIDYDGPLTPDADTLRALQVAHLYTVPFENLSIYLDEPIVLDVEALFEKVVTRRRGGFCYELNGLFATLLQALGFRVDMFSARVRGSDKEYGPAFDHLTLLVSLSERWLVDVGFGDSFLEPLRLDVREVQPQGERCYRILDDKAELVLESKGREGEWTPQYRFGTTAYHLADFAEMCRYHQSSPESHFTENTVCTMAAPGGRVTISGTRLITTTSGERIERELSDKPYYSNTLREQFNIVIDKG</sequence>
<evidence type="ECO:0000313" key="2">
    <source>
        <dbReference type="EMBL" id="SVC30181.1"/>
    </source>
</evidence>
<dbReference type="PANTHER" id="PTHR11786:SF0">
    <property type="entry name" value="ARYLAMINE N-ACETYLTRANSFERASE 4-RELATED"/>
    <property type="match status" value="1"/>
</dbReference>
<name>A0A382L5M9_9ZZZZ</name>
<comment type="similarity">
    <text evidence="1">Belongs to the arylamine N-acetyltransferase family.</text>
</comment>
<dbReference type="AlphaFoldDB" id="A0A382L5M9"/>
<reference evidence="2" key="1">
    <citation type="submission" date="2018-05" db="EMBL/GenBank/DDBJ databases">
        <authorList>
            <person name="Lanie J.A."/>
            <person name="Ng W.-L."/>
            <person name="Kazmierczak K.M."/>
            <person name="Andrzejewski T.M."/>
            <person name="Davidsen T.M."/>
            <person name="Wayne K.J."/>
            <person name="Tettelin H."/>
            <person name="Glass J.I."/>
            <person name="Rusch D."/>
            <person name="Podicherti R."/>
            <person name="Tsui H.-C.T."/>
            <person name="Winkler M.E."/>
        </authorList>
    </citation>
    <scope>NUCLEOTIDE SEQUENCE</scope>
</reference>
<dbReference type="Gene3D" id="2.40.128.150">
    <property type="entry name" value="Cysteine proteinases"/>
    <property type="match status" value="1"/>
</dbReference>
<gene>
    <name evidence="2" type="ORF">METZ01_LOCUS283035</name>
</gene>
<dbReference type="GO" id="GO:0016407">
    <property type="term" value="F:acetyltransferase activity"/>
    <property type="evidence" value="ECO:0007669"/>
    <property type="project" value="InterPro"/>
</dbReference>